<evidence type="ECO:0000259" key="2">
    <source>
        <dbReference type="PROSITE" id="PS51471"/>
    </source>
</evidence>
<feature type="region of interest" description="Disordered" evidence="1">
    <location>
        <begin position="172"/>
        <end position="215"/>
    </location>
</feature>
<dbReference type="InterPro" id="IPR005123">
    <property type="entry name" value="Oxoglu/Fe-dep_dioxygenase_dom"/>
</dbReference>
<dbReference type="PANTHER" id="PTHR47990">
    <property type="entry name" value="2-OXOGLUTARATE (2OG) AND FE(II)-DEPENDENT OXYGENASE SUPERFAMILY PROTEIN-RELATED"/>
    <property type="match status" value="1"/>
</dbReference>
<dbReference type="Pfam" id="PF03171">
    <property type="entry name" value="2OG-FeII_Oxy"/>
    <property type="match status" value="1"/>
</dbReference>
<dbReference type="EMBL" id="BKCJ010010447">
    <property type="protein sequence ID" value="GEU91627.1"/>
    <property type="molecule type" value="Genomic_DNA"/>
</dbReference>
<evidence type="ECO:0000256" key="1">
    <source>
        <dbReference type="SAM" id="MobiDB-lite"/>
    </source>
</evidence>
<keyword evidence="3" id="KW-0560">Oxidoreductase</keyword>
<reference evidence="3" key="1">
    <citation type="journal article" date="2019" name="Sci. Rep.">
        <title>Draft genome of Tanacetum cinerariifolium, the natural source of mosquito coil.</title>
        <authorList>
            <person name="Yamashiro T."/>
            <person name="Shiraishi A."/>
            <person name="Satake H."/>
            <person name="Nakayama K."/>
        </authorList>
    </citation>
    <scope>NUCLEOTIDE SEQUENCE</scope>
</reference>
<name>A0A6L2P157_TANCI</name>
<dbReference type="InterPro" id="IPR050231">
    <property type="entry name" value="Iron_ascorbate_oxido_reductase"/>
</dbReference>
<organism evidence="3">
    <name type="scientific">Tanacetum cinerariifolium</name>
    <name type="common">Dalmatian daisy</name>
    <name type="synonym">Chrysanthemum cinerariifolium</name>
    <dbReference type="NCBI Taxonomy" id="118510"/>
    <lineage>
        <taxon>Eukaryota</taxon>
        <taxon>Viridiplantae</taxon>
        <taxon>Streptophyta</taxon>
        <taxon>Embryophyta</taxon>
        <taxon>Tracheophyta</taxon>
        <taxon>Spermatophyta</taxon>
        <taxon>Magnoliopsida</taxon>
        <taxon>eudicotyledons</taxon>
        <taxon>Gunneridae</taxon>
        <taxon>Pentapetalae</taxon>
        <taxon>asterids</taxon>
        <taxon>campanulids</taxon>
        <taxon>Asterales</taxon>
        <taxon>Asteraceae</taxon>
        <taxon>Asteroideae</taxon>
        <taxon>Anthemideae</taxon>
        <taxon>Anthemidinae</taxon>
        <taxon>Tanacetum</taxon>
    </lineage>
</organism>
<feature type="compositionally biased region" description="Polar residues" evidence="1">
    <location>
        <begin position="194"/>
        <end position="213"/>
    </location>
</feature>
<sequence>MIPPHTTPTPTFTTPLPIPPTTTKSQATVILIPHPSPTVLERLLELEKKVEALSKVDHSEAIEESVQANIINEVKNHLPKFLPKAVSDFVNPRIESIVRKVLQKILAFLAQYSFTPSQSSYKAVESLSEYELKKILFDKMDKSRSYMTHDKYQELYDALLNSIMLDEAITSGDVDPDKKRRKGKDSKPFKDKVQNGSSSKGKTQSKPSSTNKPVNAEEPLHEAEMDMDEPILSNMVNEADYLKDDAAPTQGNSIWFKQPSRPPTPDPEKYIVSITETKAARYELELIEEMIPKLWSPVKVAYDKDAALGISKSGPMRQLFYKSQINRFNKHDVYSTVKILSVVSVKVDKQFGYDYLQEIGLHCVCSPEECKRLKMSTMSSWCRELLDSQKGVEDVQLGVESYYRKLNITPPQKEFSGISTKNHTPREMNRQASEYIMVQLINKQLLERRIMRSLEGSVGGSESALAFAKVLAELEVIVMRMVAKSLGIEQDYEKLLESTTYIFKFNKYLSPPGGEKTLGAIPHTDKSFMTIIQQHEDGKGLEIKTKDGVWIEVEFKPSSFIVMAGDVCMAWSNGRIEAPTHRVMMEGHKDRISLVTSSFIRDLKVEVPQGLVNEDHPLKFKPFDHYKYIQYHSNATKVNGKRLDDAIKFYCRI</sequence>
<dbReference type="PROSITE" id="PS51471">
    <property type="entry name" value="FE2OG_OXY"/>
    <property type="match status" value="1"/>
</dbReference>
<keyword evidence="3" id="KW-0223">Dioxygenase</keyword>
<dbReference type="SUPFAM" id="SSF51197">
    <property type="entry name" value="Clavaminate synthase-like"/>
    <property type="match status" value="1"/>
</dbReference>
<dbReference type="AlphaFoldDB" id="A0A6L2P157"/>
<dbReference type="Gene3D" id="2.60.120.330">
    <property type="entry name" value="B-lactam Antibiotic, Isopenicillin N Synthase, Chain"/>
    <property type="match status" value="1"/>
</dbReference>
<comment type="caution">
    <text evidence="3">The sequence shown here is derived from an EMBL/GenBank/DDBJ whole genome shotgun (WGS) entry which is preliminary data.</text>
</comment>
<accession>A0A6L2P157</accession>
<evidence type="ECO:0000313" key="3">
    <source>
        <dbReference type="EMBL" id="GEU91627.1"/>
    </source>
</evidence>
<dbReference type="InterPro" id="IPR027443">
    <property type="entry name" value="IPNS-like_sf"/>
</dbReference>
<dbReference type="GO" id="GO:0051213">
    <property type="term" value="F:dioxygenase activity"/>
    <property type="evidence" value="ECO:0007669"/>
    <property type="project" value="UniProtKB-KW"/>
</dbReference>
<proteinExistence type="predicted"/>
<dbReference type="InterPro" id="IPR044861">
    <property type="entry name" value="IPNS-like_FE2OG_OXY"/>
</dbReference>
<feature type="domain" description="Fe2OG dioxygenase" evidence="2">
    <location>
        <begin position="498"/>
        <end position="602"/>
    </location>
</feature>
<gene>
    <name evidence="3" type="ORF">Tci_063605</name>
</gene>
<protein>
    <submittedName>
        <fullName evidence="3">Probable 2-oxoglutarate-dependent dioxygenase AOP1</fullName>
    </submittedName>
</protein>